<dbReference type="EMBL" id="LR721785">
    <property type="protein sequence ID" value="VVW60250.1"/>
    <property type="molecule type" value="Genomic_DNA"/>
</dbReference>
<gene>
    <name evidence="1" type="ORF">NYM_LOCUS23868</name>
</gene>
<dbReference type="AlphaFoldDB" id="A0A5K1FCC4"/>
<protein>
    <submittedName>
        <fullName evidence="1">Uncharacterized protein</fullName>
    </submittedName>
</protein>
<evidence type="ECO:0000313" key="1">
    <source>
        <dbReference type="EMBL" id="VVW60250.1"/>
    </source>
</evidence>
<name>A0A5K1FCC4_9MAGN</name>
<proteinExistence type="predicted"/>
<sequence length="17" mass="2111">MFELQRKREKSVVIMCL</sequence>
<organism evidence="1">
    <name type="scientific">Nymphaea colorata</name>
    <name type="common">pocket water lily</name>
    <dbReference type="NCBI Taxonomy" id="210225"/>
    <lineage>
        <taxon>Eukaryota</taxon>
        <taxon>Viridiplantae</taxon>
        <taxon>Streptophyta</taxon>
        <taxon>Embryophyta</taxon>
        <taxon>Tracheophyta</taxon>
        <taxon>Spermatophyta</taxon>
        <taxon>Magnoliopsida</taxon>
        <taxon>Nymphaeales</taxon>
        <taxon>Nymphaeaceae</taxon>
        <taxon>Nymphaea</taxon>
    </lineage>
</organism>
<reference evidence="1" key="1">
    <citation type="submission" date="2019-09" db="EMBL/GenBank/DDBJ databases">
        <authorList>
            <person name="Zhang L."/>
        </authorList>
    </citation>
    <scope>NUCLEOTIDE SEQUENCE</scope>
</reference>
<accession>A0A5K1FCC4</accession>